<sequence>MLITRATLSCIADENQEPGQDDGREVQQPCPSTNVFNDHLQGIIDPSLVSLVKVIQEIHTGATDGNGGFATWQNNSALPVVSTTSIDEAPPNAADSTQGYVTMVDLIALLDREHSKHGTMPKEILSKPYLKKYESPTFLQYNGRKGSVVEHVSKFLDAMGAHIGDGDLCLHEFSKSLSDKAYTCEERITILDLHNTCKCTGEDLMVYVKRFRDLALDCYGGNVKSFLVEICINKMFPAYHVVLENIGINQFAGLLDAARRTTISVKAISTWKSTAKSTKKKTTAHTLAVFV</sequence>
<evidence type="ECO:0000313" key="2">
    <source>
        <dbReference type="Proteomes" id="UP001054252"/>
    </source>
</evidence>
<keyword evidence="2" id="KW-1185">Reference proteome</keyword>
<protein>
    <recommendedName>
        <fullName evidence="3">Retrotransposon gag domain-containing protein</fullName>
    </recommendedName>
</protein>
<proteinExistence type="predicted"/>
<reference evidence="1 2" key="1">
    <citation type="journal article" date="2021" name="Commun. Biol.">
        <title>The genome of Shorea leprosula (Dipterocarpaceae) highlights the ecological relevance of drought in aseasonal tropical rainforests.</title>
        <authorList>
            <person name="Ng K.K.S."/>
            <person name="Kobayashi M.J."/>
            <person name="Fawcett J.A."/>
            <person name="Hatakeyama M."/>
            <person name="Paape T."/>
            <person name="Ng C.H."/>
            <person name="Ang C.C."/>
            <person name="Tnah L.H."/>
            <person name="Lee C.T."/>
            <person name="Nishiyama T."/>
            <person name="Sese J."/>
            <person name="O'Brien M.J."/>
            <person name="Copetti D."/>
            <person name="Mohd Noor M.I."/>
            <person name="Ong R.C."/>
            <person name="Putra M."/>
            <person name="Sireger I.Z."/>
            <person name="Indrioko S."/>
            <person name="Kosugi Y."/>
            <person name="Izuno A."/>
            <person name="Isagi Y."/>
            <person name="Lee S.L."/>
            <person name="Shimizu K.K."/>
        </authorList>
    </citation>
    <scope>NUCLEOTIDE SEQUENCE [LARGE SCALE GENOMIC DNA]</scope>
    <source>
        <strain evidence="1">214</strain>
    </source>
</reference>
<accession>A0AAV5IPF3</accession>
<evidence type="ECO:0008006" key="3">
    <source>
        <dbReference type="Google" id="ProtNLM"/>
    </source>
</evidence>
<dbReference type="EMBL" id="BPVZ01000014">
    <property type="protein sequence ID" value="GKU99812.1"/>
    <property type="molecule type" value="Genomic_DNA"/>
</dbReference>
<dbReference type="Proteomes" id="UP001054252">
    <property type="component" value="Unassembled WGS sequence"/>
</dbReference>
<organism evidence="1 2">
    <name type="scientific">Rubroshorea leprosula</name>
    <dbReference type="NCBI Taxonomy" id="152421"/>
    <lineage>
        <taxon>Eukaryota</taxon>
        <taxon>Viridiplantae</taxon>
        <taxon>Streptophyta</taxon>
        <taxon>Embryophyta</taxon>
        <taxon>Tracheophyta</taxon>
        <taxon>Spermatophyta</taxon>
        <taxon>Magnoliopsida</taxon>
        <taxon>eudicotyledons</taxon>
        <taxon>Gunneridae</taxon>
        <taxon>Pentapetalae</taxon>
        <taxon>rosids</taxon>
        <taxon>malvids</taxon>
        <taxon>Malvales</taxon>
        <taxon>Dipterocarpaceae</taxon>
        <taxon>Rubroshorea</taxon>
    </lineage>
</organism>
<name>A0AAV5IPF3_9ROSI</name>
<evidence type="ECO:0000313" key="1">
    <source>
        <dbReference type="EMBL" id="GKU99812.1"/>
    </source>
</evidence>
<comment type="caution">
    <text evidence="1">The sequence shown here is derived from an EMBL/GenBank/DDBJ whole genome shotgun (WGS) entry which is preliminary data.</text>
</comment>
<gene>
    <name evidence="1" type="ORF">SLEP1_g12602</name>
</gene>
<dbReference type="AlphaFoldDB" id="A0AAV5IPF3"/>